<comment type="subcellular location">
    <subcellularLocation>
        <location evidence="1">Membrane</location>
        <topology evidence="1">Multi-pass membrane protein</topology>
    </subcellularLocation>
</comment>
<evidence type="ECO:0000256" key="14">
    <source>
        <dbReference type="SAM" id="Phobius"/>
    </source>
</evidence>
<dbReference type="GO" id="GO:0016126">
    <property type="term" value="P:sterol biosynthetic process"/>
    <property type="evidence" value="ECO:0007669"/>
    <property type="project" value="UniProtKB-KW"/>
</dbReference>
<dbReference type="InterPro" id="IPR033118">
    <property type="entry name" value="EXPERA"/>
</dbReference>
<evidence type="ECO:0000256" key="6">
    <source>
        <dbReference type="ARBA" id="ARBA00022989"/>
    </source>
</evidence>
<keyword evidence="10" id="KW-1207">Sterol metabolism</keyword>
<name>I0Z3P7_COCSC</name>
<gene>
    <name evidence="16" type="ORF">COCSUDRAFT_13584</name>
</gene>
<reference evidence="16 17" key="1">
    <citation type="journal article" date="2012" name="Genome Biol.">
        <title>The genome of the polar eukaryotic microalga coccomyxa subellipsoidea reveals traits of cold adaptation.</title>
        <authorList>
            <person name="Blanc G."/>
            <person name="Agarkova I."/>
            <person name="Grimwood J."/>
            <person name="Kuo A."/>
            <person name="Brueggeman A."/>
            <person name="Dunigan D."/>
            <person name="Gurnon J."/>
            <person name="Ladunga I."/>
            <person name="Lindquist E."/>
            <person name="Lucas S."/>
            <person name="Pangilinan J."/>
            <person name="Proschold T."/>
            <person name="Salamov A."/>
            <person name="Schmutz J."/>
            <person name="Weeks D."/>
            <person name="Yamada T."/>
            <person name="Claverie J.M."/>
            <person name="Grigoriev I."/>
            <person name="Van Etten J."/>
            <person name="Lomsadze A."/>
            <person name="Borodovsky M."/>
        </authorList>
    </citation>
    <scope>NUCLEOTIDE SEQUENCE [LARGE SCALE GENOMIC DNA]</scope>
    <source>
        <strain evidence="16 17">C-169</strain>
    </source>
</reference>
<organism evidence="16 17">
    <name type="scientific">Coccomyxa subellipsoidea (strain C-169)</name>
    <name type="common">Green microalga</name>
    <dbReference type="NCBI Taxonomy" id="574566"/>
    <lineage>
        <taxon>Eukaryota</taxon>
        <taxon>Viridiplantae</taxon>
        <taxon>Chlorophyta</taxon>
        <taxon>core chlorophytes</taxon>
        <taxon>Trebouxiophyceae</taxon>
        <taxon>Trebouxiophyceae incertae sedis</taxon>
        <taxon>Coccomyxaceae</taxon>
        <taxon>Coccomyxa</taxon>
        <taxon>Coccomyxa subellipsoidea</taxon>
    </lineage>
</organism>
<keyword evidence="17" id="KW-1185">Reference proteome</keyword>
<protein>
    <submittedName>
        <fullName evidence="16">Emopamil-binding protein</fullName>
    </submittedName>
</protein>
<keyword evidence="3" id="KW-0444">Lipid biosynthesis</keyword>
<feature type="domain" description="EXPERA" evidence="15">
    <location>
        <begin position="75"/>
        <end position="218"/>
    </location>
</feature>
<dbReference type="RefSeq" id="XP_005649810.1">
    <property type="nucleotide sequence ID" value="XM_005649753.1"/>
</dbReference>
<evidence type="ECO:0000256" key="13">
    <source>
        <dbReference type="PROSITE-ProRule" id="PRU01087"/>
    </source>
</evidence>
<dbReference type="PANTHER" id="PTHR14207">
    <property type="entry name" value="STEROL ISOMERASE"/>
    <property type="match status" value="1"/>
</dbReference>
<evidence type="ECO:0000256" key="4">
    <source>
        <dbReference type="ARBA" id="ARBA00022692"/>
    </source>
</evidence>
<evidence type="ECO:0000256" key="2">
    <source>
        <dbReference type="ARBA" id="ARBA00008337"/>
    </source>
</evidence>
<feature type="transmembrane region" description="Helical" evidence="14">
    <location>
        <begin position="132"/>
        <end position="155"/>
    </location>
</feature>
<feature type="transmembrane region" description="Helical" evidence="14">
    <location>
        <begin position="47"/>
        <end position="66"/>
    </location>
</feature>
<keyword evidence="12" id="KW-0413">Isomerase</keyword>
<keyword evidence="8" id="KW-0443">Lipid metabolism</keyword>
<keyword evidence="7" id="KW-0756">Sterol biosynthesis</keyword>
<keyword evidence="9 13" id="KW-0472">Membrane</keyword>
<evidence type="ECO:0000256" key="11">
    <source>
        <dbReference type="ARBA" id="ARBA00023221"/>
    </source>
</evidence>
<evidence type="ECO:0000313" key="16">
    <source>
        <dbReference type="EMBL" id="EIE25266.1"/>
    </source>
</evidence>
<dbReference type="Pfam" id="PF05241">
    <property type="entry name" value="EBP"/>
    <property type="match status" value="1"/>
</dbReference>
<evidence type="ECO:0000256" key="5">
    <source>
        <dbReference type="ARBA" id="ARBA00022955"/>
    </source>
</evidence>
<keyword evidence="5" id="KW-0752">Steroid biosynthesis</keyword>
<feature type="transmembrane region" description="Helical" evidence="14">
    <location>
        <begin position="198"/>
        <end position="220"/>
    </location>
</feature>
<keyword evidence="6 13" id="KW-1133">Transmembrane helix</keyword>
<dbReference type="GO" id="GO:0004769">
    <property type="term" value="F:steroid Delta-isomerase activity"/>
    <property type="evidence" value="ECO:0007669"/>
    <property type="project" value="TreeGrafter"/>
</dbReference>
<comment type="caution">
    <text evidence="16">The sequence shown here is derived from an EMBL/GenBank/DDBJ whole genome shotgun (WGS) entry which is preliminary data.</text>
</comment>
<sequence>MSISHFLSESAKRLFKEPGVLSNSHPYYPLDLNLPEYQPLVIPFDQILGAFFGTAGLLLIVVWALSGKGKHLTIGERLVLTWFVLTGIIHLVVEGAVVLRSDFYKSTSGNILFEIWKEYAKADSRYATRDSFVISMEAFTAFVEGPLCFVIVYGIVKQKPWRYTLQLLVSFGQIYGDVLYFATTYLEGLKHSRPEWLYFWFYFVIVNSIWIVIPAAVVAISAWQISKAIAVADR</sequence>
<evidence type="ECO:0000256" key="9">
    <source>
        <dbReference type="ARBA" id="ARBA00023136"/>
    </source>
</evidence>
<dbReference type="Proteomes" id="UP000007264">
    <property type="component" value="Unassembled WGS sequence"/>
</dbReference>
<dbReference type="GO" id="GO:0016020">
    <property type="term" value="C:membrane"/>
    <property type="evidence" value="ECO:0007669"/>
    <property type="project" value="UniProtKB-SubCell"/>
</dbReference>
<feature type="transmembrane region" description="Helical" evidence="14">
    <location>
        <begin position="78"/>
        <end position="99"/>
    </location>
</feature>
<feature type="transmembrane region" description="Helical" evidence="14">
    <location>
        <begin position="167"/>
        <end position="186"/>
    </location>
</feature>
<keyword evidence="4 13" id="KW-0812">Transmembrane</keyword>
<dbReference type="GO" id="GO:0000247">
    <property type="term" value="F:C-8 sterol isomerase activity"/>
    <property type="evidence" value="ECO:0007669"/>
    <property type="project" value="TreeGrafter"/>
</dbReference>
<dbReference type="AlphaFoldDB" id="I0Z3P7"/>
<dbReference type="eggNOG" id="KOG4826">
    <property type="taxonomic scope" value="Eukaryota"/>
</dbReference>
<dbReference type="OrthoDB" id="58557at2759"/>
<evidence type="ECO:0000256" key="12">
    <source>
        <dbReference type="ARBA" id="ARBA00023235"/>
    </source>
</evidence>
<evidence type="ECO:0000256" key="1">
    <source>
        <dbReference type="ARBA" id="ARBA00004141"/>
    </source>
</evidence>
<dbReference type="PROSITE" id="PS51751">
    <property type="entry name" value="EXPERA"/>
    <property type="match status" value="1"/>
</dbReference>
<comment type="similarity">
    <text evidence="2">Belongs to the EBP family.</text>
</comment>
<accession>I0Z3P7</accession>
<dbReference type="EMBL" id="AGSI01000004">
    <property type="protein sequence ID" value="EIE25266.1"/>
    <property type="molecule type" value="Genomic_DNA"/>
</dbReference>
<keyword evidence="11" id="KW-0753">Steroid metabolism</keyword>
<evidence type="ECO:0000256" key="7">
    <source>
        <dbReference type="ARBA" id="ARBA00023011"/>
    </source>
</evidence>
<evidence type="ECO:0000313" key="17">
    <source>
        <dbReference type="Proteomes" id="UP000007264"/>
    </source>
</evidence>
<dbReference type="PANTHER" id="PTHR14207:SF0">
    <property type="entry name" value="3-BETA-HYDROXYSTEROID-DELTA(8),DELTA(7)-ISOMERASE"/>
    <property type="match status" value="1"/>
</dbReference>
<dbReference type="KEGG" id="csl:COCSUDRAFT_13584"/>
<proteinExistence type="inferred from homology"/>
<dbReference type="InterPro" id="IPR007905">
    <property type="entry name" value="EBP"/>
</dbReference>
<dbReference type="GO" id="GO:0005783">
    <property type="term" value="C:endoplasmic reticulum"/>
    <property type="evidence" value="ECO:0007669"/>
    <property type="project" value="TreeGrafter"/>
</dbReference>
<evidence type="ECO:0000256" key="10">
    <source>
        <dbReference type="ARBA" id="ARBA00023166"/>
    </source>
</evidence>
<evidence type="ECO:0000259" key="15">
    <source>
        <dbReference type="PROSITE" id="PS51751"/>
    </source>
</evidence>
<evidence type="ECO:0000256" key="3">
    <source>
        <dbReference type="ARBA" id="ARBA00022516"/>
    </source>
</evidence>
<evidence type="ECO:0000256" key="8">
    <source>
        <dbReference type="ARBA" id="ARBA00023098"/>
    </source>
</evidence>
<dbReference type="GO" id="GO:0047750">
    <property type="term" value="F:cholestenol delta-isomerase activity"/>
    <property type="evidence" value="ECO:0007669"/>
    <property type="project" value="InterPro"/>
</dbReference>
<dbReference type="GeneID" id="17043268"/>
<dbReference type="STRING" id="574566.I0Z3P7"/>